<sequence>PSSNSGANPRAPTGHAAAVHAPPVTPAGPSATASGSTSHLLSSTTAQVEPVILLPALVSLPQPYSRDAPRLFKGSYAKVEGWLSQYEKVAKKYGVKEEREKCEGLLDYCSLKVKRTIRSLTSFRNGNWEAFKQDILKLYDAARARQQYQPSDIQALARRQSSSPIDNLSKWLKYRRRFQEKGGELVPSGKMTDQQLATYFWLGIPELLRKLLEIQLCAKFPQRDNTVPYPIPDVCHAAEQYFSRSHFVSTVPDAEAFGTLAREEDSGDDSDTEDDSDSDMEELELWRKLFRGKVKERTKGKEGVGEMALPPTRVAPDISTKERVRTTQFSGSQAEVAELITRLNGMQLDNPEYGSLYYRATTLDPNSRTCIARAPALAPLPAISTASYSQPRSESRPLVPITADGQTVRMIPFEKRPPVGQRFACNGCGSAAHRMSECAGISERQRKGELKWDSVQRKLVTTDGRVVERQRGENLLQALDRMIPEARQPANQANSQAMLYKLLGSGQQRQPQRVGSTFLERVLEEDPSEEEYIEEDASSSEGWEDEEEEDPESSTDGEEDYTSRGSEYAASLAAVLHADRTTPKGKDIRMKSAAGPRESYQAARSKRHAIPPKRADGSRPTWQEAVGTTKRKPLTRPLAPRGTSSSPPPRTLPADIFDDTVQPSAASAEPIAVRNPSFPSTREPMNETSIMDPVPRLKDASIPLNPKPYDARTSARRATSLEPSRLQRPTPVDSRTKPLVRFAEPETPQTMAETKEQEER</sequence>
<accession>A0ABR3EJF3</accession>
<feature type="region of interest" description="Disordered" evidence="1">
    <location>
        <begin position="522"/>
        <end position="760"/>
    </location>
</feature>
<evidence type="ECO:0008006" key="4">
    <source>
        <dbReference type="Google" id="ProtNLM"/>
    </source>
</evidence>
<dbReference type="EMBL" id="JBAHYK010004064">
    <property type="protein sequence ID" value="KAL0563014.1"/>
    <property type="molecule type" value="Genomic_DNA"/>
</dbReference>
<keyword evidence="3" id="KW-1185">Reference proteome</keyword>
<reference evidence="2 3" key="1">
    <citation type="submission" date="2024-02" db="EMBL/GenBank/DDBJ databases">
        <title>A draft genome for the cacao thread blight pathogen Marasmius crinis-equi.</title>
        <authorList>
            <person name="Cohen S.P."/>
            <person name="Baruah I.K."/>
            <person name="Amoako-Attah I."/>
            <person name="Bukari Y."/>
            <person name="Meinhardt L.W."/>
            <person name="Bailey B.A."/>
        </authorList>
    </citation>
    <scope>NUCLEOTIDE SEQUENCE [LARGE SCALE GENOMIC DNA]</scope>
    <source>
        <strain evidence="2 3">GH-76</strain>
    </source>
</reference>
<name>A0ABR3EJF3_9AGAR</name>
<feature type="non-terminal residue" evidence="2">
    <location>
        <position position="1"/>
    </location>
</feature>
<feature type="compositionally biased region" description="Basic and acidic residues" evidence="1">
    <location>
        <begin position="577"/>
        <end position="590"/>
    </location>
</feature>
<feature type="region of interest" description="Disordered" evidence="1">
    <location>
        <begin position="260"/>
        <end position="280"/>
    </location>
</feature>
<feature type="region of interest" description="Disordered" evidence="1">
    <location>
        <begin position="1"/>
        <end position="41"/>
    </location>
</feature>
<protein>
    <recommendedName>
        <fullName evidence="4">CCHC-type domain-containing protein</fullName>
    </recommendedName>
</protein>
<evidence type="ECO:0000313" key="3">
    <source>
        <dbReference type="Proteomes" id="UP001465976"/>
    </source>
</evidence>
<dbReference type="Proteomes" id="UP001465976">
    <property type="component" value="Unassembled WGS sequence"/>
</dbReference>
<feature type="compositionally biased region" description="Low complexity" evidence="1">
    <location>
        <begin position="11"/>
        <end position="41"/>
    </location>
</feature>
<feature type="compositionally biased region" description="Acidic residues" evidence="1">
    <location>
        <begin position="523"/>
        <end position="560"/>
    </location>
</feature>
<organism evidence="2 3">
    <name type="scientific">Marasmius crinis-equi</name>
    <dbReference type="NCBI Taxonomy" id="585013"/>
    <lineage>
        <taxon>Eukaryota</taxon>
        <taxon>Fungi</taxon>
        <taxon>Dikarya</taxon>
        <taxon>Basidiomycota</taxon>
        <taxon>Agaricomycotina</taxon>
        <taxon>Agaricomycetes</taxon>
        <taxon>Agaricomycetidae</taxon>
        <taxon>Agaricales</taxon>
        <taxon>Marasmiineae</taxon>
        <taxon>Marasmiaceae</taxon>
        <taxon>Marasmius</taxon>
    </lineage>
</organism>
<proteinExistence type="predicted"/>
<evidence type="ECO:0000256" key="1">
    <source>
        <dbReference type="SAM" id="MobiDB-lite"/>
    </source>
</evidence>
<feature type="compositionally biased region" description="Acidic residues" evidence="1">
    <location>
        <begin position="265"/>
        <end position="280"/>
    </location>
</feature>
<evidence type="ECO:0000313" key="2">
    <source>
        <dbReference type="EMBL" id="KAL0563014.1"/>
    </source>
</evidence>
<comment type="caution">
    <text evidence="2">The sequence shown here is derived from an EMBL/GenBank/DDBJ whole genome shotgun (WGS) entry which is preliminary data.</text>
</comment>
<feature type="non-terminal residue" evidence="2">
    <location>
        <position position="760"/>
    </location>
</feature>
<gene>
    <name evidence="2" type="ORF">V5O48_019064</name>
</gene>